<dbReference type="Proteomes" id="UP001168972">
    <property type="component" value="Unassembled WGS sequence"/>
</dbReference>
<dbReference type="AlphaFoldDB" id="A0AA39KGG6"/>
<keyword evidence="9" id="KW-1015">Disulfide bond</keyword>
<reference evidence="11" key="2">
    <citation type="submission" date="2023-03" db="EMBL/GenBank/DDBJ databases">
        <authorList>
            <person name="Inwood S.N."/>
            <person name="Skelly J.G."/>
            <person name="Guhlin J."/>
            <person name="Harrop T.W.R."/>
            <person name="Goldson S.G."/>
            <person name="Dearden P.K."/>
        </authorList>
    </citation>
    <scope>NUCLEOTIDE SEQUENCE</scope>
    <source>
        <strain evidence="11">Lincoln</strain>
        <tissue evidence="11">Whole body</tissue>
    </source>
</reference>
<gene>
    <name evidence="11" type="ORF">PV327_009952</name>
</gene>
<evidence type="ECO:0000256" key="7">
    <source>
        <dbReference type="ARBA" id="ARBA00023136"/>
    </source>
</evidence>
<evidence type="ECO:0000256" key="2">
    <source>
        <dbReference type="ARBA" id="ARBA00006459"/>
    </source>
</evidence>
<dbReference type="InterPro" id="IPR000175">
    <property type="entry name" value="Na/ntran_symport"/>
</dbReference>
<dbReference type="EMBL" id="JAQQBR010001835">
    <property type="protein sequence ID" value="KAK0161487.1"/>
    <property type="molecule type" value="Genomic_DNA"/>
</dbReference>
<evidence type="ECO:0000256" key="10">
    <source>
        <dbReference type="SAM" id="Phobius"/>
    </source>
</evidence>
<evidence type="ECO:0000256" key="4">
    <source>
        <dbReference type="ARBA" id="ARBA00022692"/>
    </source>
</evidence>
<dbReference type="PROSITE" id="PS50267">
    <property type="entry name" value="NA_NEUROTRAN_SYMP_3"/>
    <property type="match status" value="1"/>
</dbReference>
<dbReference type="GO" id="GO:0089718">
    <property type="term" value="P:amino acid import across plasma membrane"/>
    <property type="evidence" value="ECO:0007669"/>
    <property type="project" value="TreeGrafter"/>
</dbReference>
<evidence type="ECO:0000256" key="5">
    <source>
        <dbReference type="ARBA" id="ARBA00022847"/>
    </source>
</evidence>
<dbReference type="PRINTS" id="PR00176">
    <property type="entry name" value="NANEUSMPORT"/>
</dbReference>
<keyword evidence="3" id="KW-0813">Transport</keyword>
<keyword evidence="12" id="KW-1185">Reference proteome</keyword>
<comment type="caution">
    <text evidence="11">The sequence shown here is derived from an EMBL/GenBank/DDBJ whole genome shotgun (WGS) entry which is preliminary data.</text>
</comment>
<feature type="transmembrane region" description="Helical" evidence="10">
    <location>
        <begin position="257"/>
        <end position="284"/>
    </location>
</feature>
<evidence type="ECO:0000313" key="12">
    <source>
        <dbReference type="Proteomes" id="UP001168972"/>
    </source>
</evidence>
<name>A0AA39KGG6_MICHY</name>
<evidence type="ECO:0000256" key="6">
    <source>
        <dbReference type="ARBA" id="ARBA00022989"/>
    </source>
</evidence>
<evidence type="ECO:0000256" key="8">
    <source>
        <dbReference type="PIRSR" id="PIRSR600175-1"/>
    </source>
</evidence>
<keyword evidence="6 10" id="KW-1133">Transmembrane helix</keyword>
<organism evidence="11 12">
    <name type="scientific">Microctonus hyperodae</name>
    <name type="common">Parasitoid wasp</name>
    <dbReference type="NCBI Taxonomy" id="165561"/>
    <lineage>
        <taxon>Eukaryota</taxon>
        <taxon>Metazoa</taxon>
        <taxon>Ecdysozoa</taxon>
        <taxon>Arthropoda</taxon>
        <taxon>Hexapoda</taxon>
        <taxon>Insecta</taxon>
        <taxon>Pterygota</taxon>
        <taxon>Neoptera</taxon>
        <taxon>Endopterygota</taxon>
        <taxon>Hymenoptera</taxon>
        <taxon>Apocrita</taxon>
        <taxon>Ichneumonoidea</taxon>
        <taxon>Braconidae</taxon>
        <taxon>Euphorinae</taxon>
        <taxon>Microctonus</taxon>
    </lineage>
</organism>
<dbReference type="GO" id="GO:0015187">
    <property type="term" value="F:glycine transmembrane transporter activity"/>
    <property type="evidence" value="ECO:0007669"/>
    <property type="project" value="TreeGrafter"/>
</dbReference>
<evidence type="ECO:0000256" key="3">
    <source>
        <dbReference type="ARBA" id="ARBA00022448"/>
    </source>
</evidence>
<keyword evidence="8" id="KW-0479">Metal-binding</keyword>
<sequence>MDMLRNAISTTRTRPRACHDIPRKLPVYINIILVPEVHTCASSSFLIPFILVLIMMGLPIFYMELCIGQYTGLGPVQAYRRMAPAFGGLGICTLVVIGLITIYYMVIVSWTLFYIFVSFNPKPGWAYCNNDFNTARCYSGLEDKLCQSNNSSTIFFNKTCMAISDICGNLGYVNGGNVTHCFNQTNSIELRKLYKPILSSEEYFNDYVLGIRGATWDNWGGIRWELLGCLTLSWIICYLCLIKGLQSVGKIVYFTALFPYFVLIALLVRGVTLEGASAGILWFITPQWDKLLNASVWGDAASQVYYSLGIGCGSLITLSSYSKFTNNCHRMLIHLFSIDFKCPLYMISVRYIMWFHRIDKFRAALN</sequence>
<dbReference type="Pfam" id="PF00209">
    <property type="entry name" value="SNF"/>
    <property type="match status" value="2"/>
</dbReference>
<feature type="transmembrane region" description="Helical" evidence="10">
    <location>
        <begin position="45"/>
        <end position="65"/>
    </location>
</feature>
<feature type="transmembrane region" description="Helical" evidence="10">
    <location>
        <begin position="86"/>
        <end position="117"/>
    </location>
</feature>
<dbReference type="GO" id="GO:0005886">
    <property type="term" value="C:plasma membrane"/>
    <property type="evidence" value="ECO:0007669"/>
    <property type="project" value="TreeGrafter"/>
</dbReference>
<dbReference type="PANTHER" id="PTHR11616">
    <property type="entry name" value="SODIUM/CHLORIDE DEPENDENT TRANSPORTER"/>
    <property type="match status" value="1"/>
</dbReference>
<dbReference type="GO" id="GO:0015179">
    <property type="term" value="F:L-amino acid transmembrane transporter activity"/>
    <property type="evidence" value="ECO:0007669"/>
    <property type="project" value="TreeGrafter"/>
</dbReference>
<feature type="transmembrane region" description="Helical" evidence="10">
    <location>
        <begin position="304"/>
        <end position="321"/>
    </location>
</feature>
<feature type="disulfide bond" evidence="9">
    <location>
        <begin position="128"/>
        <end position="137"/>
    </location>
</feature>
<dbReference type="GO" id="GO:0046872">
    <property type="term" value="F:metal ion binding"/>
    <property type="evidence" value="ECO:0007669"/>
    <property type="project" value="UniProtKB-KW"/>
</dbReference>
<comment type="subcellular location">
    <subcellularLocation>
        <location evidence="1">Membrane</location>
        <topology evidence="1">Multi-pass membrane protein</topology>
    </subcellularLocation>
</comment>
<keyword evidence="8" id="KW-0915">Sodium</keyword>
<dbReference type="InterPro" id="IPR037272">
    <property type="entry name" value="SNS_sf"/>
</dbReference>
<reference evidence="11" key="1">
    <citation type="journal article" date="2023" name="bioRxiv">
        <title>Scaffold-level genome assemblies of two parasitoid biocontrol wasps reveal the parthenogenesis mechanism and an associated novel virus.</title>
        <authorList>
            <person name="Inwood S."/>
            <person name="Skelly J."/>
            <person name="Guhlin J."/>
            <person name="Harrop T."/>
            <person name="Goldson S."/>
            <person name="Dearden P."/>
        </authorList>
    </citation>
    <scope>NUCLEOTIDE SEQUENCE</scope>
    <source>
        <strain evidence="11">Lincoln</strain>
        <tissue evidence="11">Whole body</tissue>
    </source>
</reference>
<proteinExistence type="inferred from homology"/>
<feature type="transmembrane region" description="Helical" evidence="10">
    <location>
        <begin position="224"/>
        <end position="245"/>
    </location>
</feature>
<dbReference type="PANTHER" id="PTHR11616:SF236">
    <property type="entry name" value="TRANSPORTER"/>
    <property type="match status" value="1"/>
</dbReference>
<accession>A0AA39KGG6</accession>
<dbReference type="GO" id="GO:0005283">
    <property type="term" value="F:amino acid:sodium symporter activity"/>
    <property type="evidence" value="ECO:0007669"/>
    <property type="project" value="TreeGrafter"/>
</dbReference>
<dbReference type="SUPFAM" id="SSF161070">
    <property type="entry name" value="SNF-like"/>
    <property type="match status" value="1"/>
</dbReference>
<comment type="similarity">
    <text evidence="2">Belongs to the sodium:neurotransmitter symporter (SNF) (TC 2.A.22) family.</text>
</comment>
<keyword evidence="4 10" id="KW-0812">Transmembrane</keyword>
<evidence type="ECO:0000256" key="1">
    <source>
        <dbReference type="ARBA" id="ARBA00004141"/>
    </source>
</evidence>
<feature type="binding site" evidence="8">
    <location>
        <position position="307"/>
    </location>
    <ligand>
        <name>Na(+)</name>
        <dbReference type="ChEBI" id="CHEBI:29101"/>
        <label>1</label>
    </ligand>
</feature>
<evidence type="ECO:0000313" key="11">
    <source>
        <dbReference type="EMBL" id="KAK0161487.1"/>
    </source>
</evidence>
<evidence type="ECO:0000256" key="9">
    <source>
        <dbReference type="PIRSR" id="PIRSR600175-2"/>
    </source>
</evidence>
<protein>
    <submittedName>
        <fullName evidence="11">Uncharacterized protein</fullName>
    </submittedName>
</protein>
<keyword evidence="5" id="KW-0769">Symport</keyword>
<keyword evidence="7 10" id="KW-0472">Membrane</keyword>